<evidence type="ECO:0000313" key="9">
    <source>
        <dbReference type="Proteomes" id="UP001596106"/>
    </source>
</evidence>
<keyword evidence="5 6" id="KW-0472">Membrane</keyword>
<dbReference type="PANTHER" id="PTHR23505:SF79">
    <property type="entry name" value="PROTEIN SPINSTER"/>
    <property type="match status" value="1"/>
</dbReference>
<dbReference type="InterPro" id="IPR036259">
    <property type="entry name" value="MFS_trans_sf"/>
</dbReference>
<dbReference type="RefSeq" id="WP_379851380.1">
    <property type="nucleotide sequence ID" value="NZ_JBHSMA010000022.1"/>
</dbReference>
<sequence length="419" mass="45637">MQSTIIPTPTKPSARAWLFVAMLCVVGCLNYLDRIMITTMRGSILESIPMSDARFGLLTAVFLWVYGVLSPFAGFLADRFNRSRVIIGSLFVWSLVTWLTARATTFEELLLTRALMGISEACYIPAALALIADYHRGPTRSLATGIHMAGVIAGQSLGFVGGWIAENHRWNAAFEVFGLFGIGYAVVLLLVLRDAPKLQTDVTAEPVSSPESQVSFWRGIRSLFSQKAFVLTLMYWGLLGVVGWLIIGWLPTFYREHFQLSQTTAGLYATGYLYTAGLVGVLIGGAWADRWSRTQPRARILVPALGLVVAAPAVFFASSTASVVVAIAGFMVYSFTRSFSDANMMPILCLVSDPRYRATGYGVLNLFSCIVGGIGLYAGGILRDAHVNLTILFYAAAAIMLLCAFVLLMVKPAKTDEMV</sequence>
<feature type="transmembrane region" description="Helical" evidence="6">
    <location>
        <begin position="391"/>
        <end position="410"/>
    </location>
</feature>
<dbReference type="Pfam" id="PF07690">
    <property type="entry name" value="MFS_1"/>
    <property type="match status" value="1"/>
</dbReference>
<feature type="transmembrane region" description="Helical" evidence="6">
    <location>
        <begin position="228"/>
        <end position="247"/>
    </location>
</feature>
<keyword evidence="9" id="KW-1185">Reference proteome</keyword>
<feature type="transmembrane region" description="Helical" evidence="6">
    <location>
        <begin position="12"/>
        <end position="32"/>
    </location>
</feature>
<dbReference type="SUPFAM" id="SSF103473">
    <property type="entry name" value="MFS general substrate transporter"/>
    <property type="match status" value="1"/>
</dbReference>
<evidence type="ECO:0000256" key="6">
    <source>
        <dbReference type="SAM" id="Phobius"/>
    </source>
</evidence>
<keyword evidence="4 6" id="KW-1133">Transmembrane helix</keyword>
<feature type="transmembrane region" description="Helical" evidence="6">
    <location>
        <begin position="170"/>
        <end position="192"/>
    </location>
</feature>
<feature type="domain" description="Major facilitator superfamily (MFS) profile" evidence="7">
    <location>
        <begin position="19"/>
        <end position="415"/>
    </location>
</feature>
<feature type="transmembrane region" description="Helical" evidence="6">
    <location>
        <begin position="267"/>
        <end position="288"/>
    </location>
</feature>
<dbReference type="Gene3D" id="1.20.1250.20">
    <property type="entry name" value="MFS general substrate transporter like domains"/>
    <property type="match status" value="2"/>
</dbReference>
<keyword evidence="2" id="KW-0813">Transport</keyword>
<proteinExistence type="predicted"/>
<accession>A0ABW0ILP2</accession>
<keyword evidence="3 6" id="KW-0812">Transmembrane</keyword>
<evidence type="ECO:0000256" key="3">
    <source>
        <dbReference type="ARBA" id="ARBA00022692"/>
    </source>
</evidence>
<evidence type="ECO:0000256" key="5">
    <source>
        <dbReference type="ARBA" id="ARBA00023136"/>
    </source>
</evidence>
<feature type="transmembrane region" description="Helical" evidence="6">
    <location>
        <begin position="113"/>
        <end position="132"/>
    </location>
</feature>
<feature type="transmembrane region" description="Helical" evidence="6">
    <location>
        <begin position="84"/>
        <end position="101"/>
    </location>
</feature>
<protein>
    <submittedName>
        <fullName evidence="8">MFS transporter</fullName>
    </submittedName>
</protein>
<dbReference type="PROSITE" id="PS50850">
    <property type="entry name" value="MFS"/>
    <property type="match status" value="1"/>
</dbReference>
<feature type="transmembrane region" description="Helical" evidence="6">
    <location>
        <begin position="361"/>
        <end position="379"/>
    </location>
</feature>
<dbReference type="InterPro" id="IPR011701">
    <property type="entry name" value="MFS"/>
</dbReference>
<dbReference type="InterPro" id="IPR020846">
    <property type="entry name" value="MFS_dom"/>
</dbReference>
<dbReference type="PANTHER" id="PTHR23505">
    <property type="entry name" value="SPINSTER"/>
    <property type="match status" value="1"/>
</dbReference>
<reference evidence="9" key="1">
    <citation type="journal article" date="2019" name="Int. J. Syst. Evol. Microbiol.">
        <title>The Global Catalogue of Microorganisms (GCM) 10K type strain sequencing project: providing services to taxonomists for standard genome sequencing and annotation.</title>
        <authorList>
            <consortium name="The Broad Institute Genomics Platform"/>
            <consortium name="The Broad Institute Genome Sequencing Center for Infectious Disease"/>
            <person name="Wu L."/>
            <person name="Ma J."/>
        </authorList>
    </citation>
    <scope>NUCLEOTIDE SEQUENCE [LARGE SCALE GENOMIC DNA]</scope>
    <source>
        <strain evidence="9">CCUG 55250</strain>
    </source>
</reference>
<feature type="transmembrane region" description="Helical" evidence="6">
    <location>
        <begin position="144"/>
        <end position="164"/>
    </location>
</feature>
<dbReference type="InterPro" id="IPR044770">
    <property type="entry name" value="MFS_spinster-like"/>
</dbReference>
<organism evidence="8 9">
    <name type="scientific">Larkinella bovis</name>
    <dbReference type="NCBI Taxonomy" id="683041"/>
    <lineage>
        <taxon>Bacteria</taxon>
        <taxon>Pseudomonadati</taxon>
        <taxon>Bacteroidota</taxon>
        <taxon>Cytophagia</taxon>
        <taxon>Cytophagales</taxon>
        <taxon>Spirosomataceae</taxon>
        <taxon>Larkinella</taxon>
    </lineage>
</organism>
<evidence type="ECO:0000256" key="1">
    <source>
        <dbReference type="ARBA" id="ARBA00004141"/>
    </source>
</evidence>
<feature type="transmembrane region" description="Helical" evidence="6">
    <location>
        <begin position="55"/>
        <end position="77"/>
    </location>
</feature>
<evidence type="ECO:0000256" key="4">
    <source>
        <dbReference type="ARBA" id="ARBA00022989"/>
    </source>
</evidence>
<evidence type="ECO:0000256" key="2">
    <source>
        <dbReference type="ARBA" id="ARBA00022448"/>
    </source>
</evidence>
<name>A0ABW0ILP2_9BACT</name>
<comment type="caution">
    <text evidence="8">The sequence shown here is derived from an EMBL/GenBank/DDBJ whole genome shotgun (WGS) entry which is preliminary data.</text>
</comment>
<evidence type="ECO:0000259" key="7">
    <source>
        <dbReference type="PROSITE" id="PS50850"/>
    </source>
</evidence>
<gene>
    <name evidence="8" type="ORF">ACFPMF_27725</name>
</gene>
<dbReference type="Proteomes" id="UP001596106">
    <property type="component" value="Unassembled WGS sequence"/>
</dbReference>
<dbReference type="EMBL" id="JBHSMA010000022">
    <property type="protein sequence ID" value="MFC5413142.1"/>
    <property type="molecule type" value="Genomic_DNA"/>
</dbReference>
<feature type="transmembrane region" description="Helical" evidence="6">
    <location>
        <begin position="300"/>
        <end position="317"/>
    </location>
</feature>
<comment type="subcellular location">
    <subcellularLocation>
        <location evidence="1">Membrane</location>
        <topology evidence="1">Multi-pass membrane protein</topology>
    </subcellularLocation>
</comment>
<evidence type="ECO:0000313" key="8">
    <source>
        <dbReference type="EMBL" id="MFC5413142.1"/>
    </source>
</evidence>